<sequence>MCAGGFVAMDGPTERMEDLRWARPLFRKKAEDRRSAEGCEEGTTEIHARRRSGEWSSAGIEAQFRSGDVMDGLPDGRQWAVFEWASGEGGSARIPKGKGDGDCDCSEGQCFREWADSALHKEVMTYEALSSLEVYGFREFFFFFYDYFWSDPEGEFFDHSGKARRSVKLTEILKGKRLRYQAEMQCLLGVG</sequence>
<organism evidence="1 2">
    <name type="scientific">Vitis vinifera</name>
    <name type="common">Grape</name>
    <dbReference type="NCBI Taxonomy" id="29760"/>
    <lineage>
        <taxon>Eukaryota</taxon>
        <taxon>Viridiplantae</taxon>
        <taxon>Streptophyta</taxon>
        <taxon>Embryophyta</taxon>
        <taxon>Tracheophyta</taxon>
        <taxon>Spermatophyta</taxon>
        <taxon>Magnoliopsida</taxon>
        <taxon>eudicotyledons</taxon>
        <taxon>Gunneridae</taxon>
        <taxon>Pentapetalae</taxon>
        <taxon>rosids</taxon>
        <taxon>Vitales</taxon>
        <taxon>Vitaceae</taxon>
        <taxon>Viteae</taxon>
        <taxon>Vitis</taxon>
    </lineage>
</organism>
<comment type="caution">
    <text evidence="1">The sequence shown here is derived from an EMBL/GenBank/DDBJ whole genome shotgun (WGS) entry which is preliminary data.</text>
</comment>
<accession>A0A438H469</accession>
<dbReference type="Proteomes" id="UP000288805">
    <property type="component" value="Unassembled WGS sequence"/>
</dbReference>
<protein>
    <submittedName>
        <fullName evidence="1">Uncharacterized protein</fullName>
    </submittedName>
</protein>
<evidence type="ECO:0000313" key="2">
    <source>
        <dbReference type="Proteomes" id="UP000288805"/>
    </source>
</evidence>
<dbReference type="EMBL" id="QGNW01000286">
    <property type="protein sequence ID" value="RVW79107.1"/>
    <property type="molecule type" value="Genomic_DNA"/>
</dbReference>
<proteinExistence type="predicted"/>
<evidence type="ECO:0000313" key="1">
    <source>
        <dbReference type="EMBL" id="RVW79107.1"/>
    </source>
</evidence>
<dbReference type="AlphaFoldDB" id="A0A438H469"/>
<reference evidence="1 2" key="1">
    <citation type="journal article" date="2018" name="PLoS Genet.">
        <title>Population sequencing reveals clonal diversity and ancestral inbreeding in the grapevine cultivar Chardonnay.</title>
        <authorList>
            <person name="Roach M.J."/>
            <person name="Johnson D.L."/>
            <person name="Bohlmann J."/>
            <person name="van Vuuren H.J."/>
            <person name="Jones S.J."/>
            <person name="Pretorius I.S."/>
            <person name="Schmidt S.A."/>
            <person name="Borneman A.R."/>
        </authorList>
    </citation>
    <scope>NUCLEOTIDE SEQUENCE [LARGE SCALE GENOMIC DNA]</scope>
    <source>
        <strain evidence="2">cv. Chardonnay</strain>
        <tissue evidence="1">Leaf</tissue>
    </source>
</reference>
<name>A0A438H469_VITVI</name>
<gene>
    <name evidence="1" type="ORF">CK203_048224</name>
</gene>